<dbReference type="OrthoDB" id="9775180at2"/>
<dbReference type="EMBL" id="SLXO01000001">
    <property type="protein sequence ID" value="TCP38314.1"/>
    <property type="molecule type" value="Genomic_DNA"/>
</dbReference>
<protein>
    <recommendedName>
        <fullName evidence="1">Trk system potassium uptake protein TrkA</fullName>
    </recommendedName>
</protein>
<dbReference type="InParanoid" id="A0A4R2PT67"/>
<dbReference type="InterPro" id="IPR003148">
    <property type="entry name" value="RCK_N"/>
</dbReference>
<keyword evidence="5" id="KW-0520">NAD</keyword>
<keyword evidence="6" id="KW-0406">Ion transport</keyword>
<dbReference type="PRINTS" id="PR00335">
    <property type="entry name" value="KUPTAKETRKA"/>
</dbReference>
<feature type="domain" description="RCK N-terminal" evidence="7">
    <location>
        <begin position="1"/>
        <end position="124"/>
    </location>
</feature>
<dbReference type="InterPro" id="IPR006036">
    <property type="entry name" value="K_uptake_TrkA"/>
</dbReference>
<keyword evidence="10" id="KW-1185">Reference proteome</keyword>
<evidence type="ECO:0000256" key="3">
    <source>
        <dbReference type="ARBA" id="ARBA00022538"/>
    </source>
</evidence>
<dbReference type="GO" id="GO:0015079">
    <property type="term" value="F:potassium ion transmembrane transporter activity"/>
    <property type="evidence" value="ECO:0007669"/>
    <property type="project" value="InterPro"/>
</dbReference>
<dbReference type="InterPro" id="IPR050721">
    <property type="entry name" value="Trk_Ktr_HKT_K-transport"/>
</dbReference>
<dbReference type="PANTHER" id="PTHR43833:SF5">
    <property type="entry name" value="TRK SYSTEM POTASSIUM UPTAKE PROTEIN TRKA"/>
    <property type="match status" value="1"/>
</dbReference>
<evidence type="ECO:0000313" key="9">
    <source>
        <dbReference type="EMBL" id="TCP38314.1"/>
    </source>
</evidence>
<dbReference type="GO" id="GO:0005886">
    <property type="term" value="C:plasma membrane"/>
    <property type="evidence" value="ECO:0007669"/>
    <property type="project" value="InterPro"/>
</dbReference>
<feature type="domain" description="RCK C-terminal" evidence="8">
    <location>
        <begin position="372"/>
        <end position="453"/>
    </location>
</feature>
<evidence type="ECO:0000313" key="10">
    <source>
        <dbReference type="Proteomes" id="UP000295399"/>
    </source>
</evidence>
<feature type="domain" description="RCK C-terminal" evidence="8">
    <location>
        <begin position="144"/>
        <end position="228"/>
    </location>
</feature>
<dbReference type="Pfam" id="PF02080">
    <property type="entry name" value="TrkA_C"/>
    <property type="match status" value="2"/>
</dbReference>
<keyword evidence="3" id="KW-0633">Potassium transport</keyword>
<organism evidence="9 10">
    <name type="scientific">Rhodothalassium salexigens DSM 2132</name>
    <dbReference type="NCBI Taxonomy" id="1188247"/>
    <lineage>
        <taxon>Bacteria</taxon>
        <taxon>Pseudomonadati</taxon>
        <taxon>Pseudomonadota</taxon>
        <taxon>Alphaproteobacteria</taxon>
        <taxon>Rhodothalassiales</taxon>
        <taxon>Rhodothalassiaceae</taxon>
        <taxon>Rhodothalassium</taxon>
    </lineage>
</organism>
<dbReference type="PANTHER" id="PTHR43833">
    <property type="entry name" value="POTASSIUM CHANNEL PROTEIN 2-RELATED-RELATED"/>
    <property type="match status" value="1"/>
</dbReference>
<dbReference type="NCBIfam" id="NF007032">
    <property type="entry name" value="PRK09496.1-4"/>
    <property type="match status" value="1"/>
</dbReference>
<gene>
    <name evidence="9" type="ORF">EV659_101213</name>
</gene>
<evidence type="ECO:0000256" key="5">
    <source>
        <dbReference type="ARBA" id="ARBA00023027"/>
    </source>
</evidence>
<dbReference type="PROSITE" id="PS51201">
    <property type="entry name" value="RCK_N"/>
    <property type="match status" value="2"/>
</dbReference>
<dbReference type="Gene3D" id="3.30.70.1450">
    <property type="entry name" value="Regulator of K+ conductance, C-terminal domain"/>
    <property type="match status" value="2"/>
</dbReference>
<dbReference type="NCBIfam" id="NF007039">
    <property type="entry name" value="PRK09496.3-2"/>
    <property type="match status" value="1"/>
</dbReference>
<evidence type="ECO:0000259" key="7">
    <source>
        <dbReference type="PROSITE" id="PS51201"/>
    </source>
</evidence>
<dbReference type="SUPFAM" id="SSF116726">
    <property type="entry name" value="TrkA C-terminal domain-like"/>
    <property type="match status" value="2"/>
</dbReference>
<dbReference type="FunCoup" id="A0A4R2PT67">
    <property type="interactions" value="121"/>
</dbReference>
<proteinExistence type="predicted"/>
<evidence type="ECO:0000256" key="1">
    <source>
        <dbReference type="ARBA" id="ARBA00017378"/>
    </source>
</evidence>
<accession>A0A4R2PT67</accession>
<sequence length="458" mass="50028">MKIIVCGAGQVGFNIARHLSDQQHDVTVIDRSGDLIRKIQDSLDVQAIEGYASDPALLDQAGAEDAELLIAVTWSDEVNMIACQVADTLFQVPTKIARVRNQAYLQPAYSDLFTRDSMPIDVIISPEREVAEAIFRRLEVPGAFDMIALAEGAVRVVGVMLPEDCPILLTPLRHLTELFPSLSMRTLAIRREERIFLPTGDDHFEAGDSVYFTVPPDSVARAMDTLGHKEQEARRIIIAGGGNVGLFLAQMIEDRAPYVNAKVIEKDEDRAGAVADALDRTVVLHGDALDMDILREANVRATETIVTTANDDETNILSALLAKRQGCDRAIALVNNPVYSPLVGSLGLDVVVDPRETTVSRVLQHVRKGRIRAVQSLWGGAVEVLDTEVMETSPLAGKTVETGKLPDGVIVGAVVRDGRVLAPDPDTEFQAHDRVIMLAEPKAVSKVEQLFSVRLEFF</sequence>
<evidence type="ECO:0000256" key="4">
    <source>
        <dbReference type="ARBA" id="ARBA00022958"/>
    </source>
</evidence>
<comment type="caution">
    <text evidence="9">The sequence shown here is derived from an EMBL/GenBank/DDBJ whole genome shotgun (WGS) entry which is preliminary data.</text>
</comment>
<dbReference type="InterPro" id="IPR036291">
    <property type="entry name" value="NAD(P)-bd_dom_sf"/>
</dbReference>
<dbReference type="InterPro" id="IPR006037">
    <property type="entry name" value="RCK_C"/>
</dbReference>
<reference evidence="9 10" key="1">
    <citation type="submission" date="2019-03" db="EMBL/GenBank/DDBJ databases">
        <title>Genomic Encyclopedia of Type Strains, Phase IV (KMG-IV): sequencing the most valuable type-strain genomes for metagenomic binning, comparative biology and taxonomic classification.</title>
        <authorList>
            <person name="Goeker M."/>
        </authorList>
    </citation>
    <scope>NUCLEOTIDE SEQUENCE [LARGE SCALE GENOMIC DNA]</scope>
    <source>
        <strain evidence="9 10">DSM 2132</strain>
    </source>
</reference>
<name>A0A4R2PT67_RHOSA</name>
<evidence type="ECO:0000259" key="8">
    <source>
        <dbReference type="PROSITE" id="PS51202"/>
    </source>
</evidence>
<dbReference type="SUPFAM" id="SSF51735">
    <property type="entry name" value="NAD(P)-binding Rossmann-fold domains"/>
    <property type="match status" value="2"/>
</dbReference>
<dbReference type="NCBIfam" id="NF007030">
    <property type="entry name" value="PRK09496.1-1"/>
    <property type="match status" value="1"/>
</dbReference>
<dbReference type="RefSeq" id="WP_132706659.1">
    <property type="nucleotide sequence ID" value="NZ_JACIGF010000001.1"/>
</dbReference>
<dbReference type="NCBIfam" id="NF007031">
    <property type="entry name" value="PRK09496.1-2"/>
    <property type="match status" value="1"/>
</dbReference>
<dbReference type="Gene3D" id="3.40.50.720">
    <property type="entry name" value="NAD(P)-binding Rossmann-like Domain"/>
    <property type="match status" value="2"/>
</dbReference>
<dbReference type="AlphaFoldDB" id="A0A4R2PT67"/>
<dbReference type="PROSITE" id="PS51202">
    <property type="entry name" value="RCK_C"/>
    <property type="match status" value="2"/>
</dbReference>
<feature type="domain" description="RCK N-terminal" evidence="7">
    <location>
        <begin position="233"/>
        <end position="352"/>
    </location>
</feature>
<keyword evidence="4" id="KW-0630">Potassium</keyword>
<dbReference type="InterPro" id="IPR036721">
    <property type="entry name" value="RCK_C_sf"/>
</dbReference>
<keyword evidence="2" id="KW-0813">Transport</keyword>
<dbReference type="Proteomes" id="UP000295399">
    <property type="component" value="Unassembled WGS sequence"/>
</dbReference>
<evidence type="ECO:0000256" key="6">
    <source>
        <dbReference type="ARBA" id="ARBA00023065"/>
    </source>
</evidence>
<evidence type="ECO:0000256" key="2">
    <source>
        <dbReference type="ARBA" id="ARBA00022448"/>
    </source>
</evidence>
<dbReference type="Pfam" id="PF02254">
    <property type="entry name" value="TrkA_N"/>
    <property type="match status" value="2"/>
</dbReference>